<name>A0A6C0JNY2_9ZZZZ</name>
<protein>
    <submittedName>
        <fullName evidence="1">Uncharacterized protein</fullName>
    </submittedName>
</protein>
<organism evidence="1">
    <name type="scientific">viral metagenome</name>
    <dbReference type="NCBI Taxonomy" id="1070528"/>
    <lineage>
        <taxon>unclassified sequences</taxon>
        <taxon>metagenomes</taxon>
        <taxon>organismal metagenomes</taxon>
    </lineage>
</organism>
<reference evidence="1" key="1">
    <citation type="journal article" date="2020" name="Nature">
        <title>Giant virus diversity and host interactions through global metagenomics.</title>
        <authorList>
            <person name="Schulz F."/>
            <person name="Roux S."/>
            <person name="Paez-Espino D."/>
            <person name="Jungbluth S."/>
            <person name="Walsh D.A."/>
            <person name="Denef V.J."/>
            <person name="McMahon K.D."/>
            <person name="Konstantinidis K.T."/>
            <person name="Eloe-Fadrosh E.A."/>
            <person name="Kyrpides N.C."/>
            <person name="Woyke T."/>
        </authorList>
    </citation>
    <scope>NUCLEOTIDE SEQUENCE</scope>
    <source>
        <strain evidence="1">GVMAG-S-1040241-154</strain>
    </source>
</reference>
<dbReference type="EMBL" id="MN740684">
    <property type="protein sequence ID" value="QHU07279.1"/>
    <property type="molecule type" value="Genomic_DNA"/>
</dbReference>
<evidence type="ECO:0000313" key="1">
    <source>
        <dbReference type="EMBL" id="QHU07279.1"/>
    </source>
</evidence>
<sequence length="122" mass="14504">MDVNKLIDSCIDKTSDYNIAVLIFYLLKNKYRYNGSFKKWQYFDSKSKLWLDDKKNANITNDIQHYISNYFVQRIASLNTNINNIDNELKASKLIICANQLKNKKYILTIIKEARSLFEYNE</sequence>
<accession>A0A6C0JNY2</accession>
<dbReference type="AlphaFoldDB" id="A0A6C0JNY2"/>
<proteinExistence type="predicted"/>